<accession>A0A1H6HD12</accession>
<feature type="transmembrane region" description="Helical" evidence="6">
    <location>
        <begin position="155"/>
        <end position="177"/>
    </location>
</feature>
<dbReference type="Gene3D" id="1.20.950.20">
    <property type="entry name" value="Transmembrane di-heme cytochromes, Chain C"/>
    <property type="match status" value="1"/>
</dbReference>
<dbReference type="GO" id="GO:0022904">
    <property type="term" value="P:respiratory electron transport chain"/>
    <property type="evidence" value="ECO:0007669"/>
    <property type="project" value="InterPro"/>
</dbReference>
<dbReference type="EMBL" id="FNWO01000005">
    <property type="protein sequence ID" value="SEH33671.1"/>
    <property type="molecule type" value="Genomic_DNA"/>
</dbReference>
<evidence type="ECO:0000256" key="5">
    <source>
        <dbReference type="ARBA" id="ARBA00023136"/>
    </source>
</evidence>
<feature type="domain" description="Cytochrome b561 bacterial/Ni-hydrogenase" evidence="7">
    <location>
        <begin position="3"/>
        <end position="187"/>
    </location>
</feature>
<dbReference type="GO" id="GO:0009055">
    <property type="term" value="F:electron transfer activity"/>
    <property type="evidence" value="ECO:0007669"/>
    <property type="project" value="InterPro"/>
</dbReference>
<evidence type="ECO:0000313" key="8">
    <source>
        <dbReference type="EMBL" id="SEH33671.1"/>
    </source>
</evidence>
<dbReference type="GO" id="GO:0005886">
    <property type="term" value="C:plasma membrane"/>
    <property type="evidence" value="ECO:0007669"/>
    <property type="project" value="UniProtKB-SubCell"/>
</dbReference>
<dbReference type="PANTHER" id="PTHR30485:SF0">
    <property type="entry name" value="NI_FE-HYDROGENASE 1 B-TYPE CYTOCHROME SUBUNIT-RELATED"/>
    <property type="match status" value="1"/>
</dbReference>
<comment type="subcellular location">
    <subcellularLocation>
        <location evidence="1">Cell membrane</location>
        <topology evidence="1">Multi-pass membrane protein</topology>
    </subcellularLocation>
</comment>
<keyword evidence="5 6" id="KW-0472">Membrane</keyword>
<dbReference type="GO" id="GO:0020037">
    <property type="term" value="F:heme binding"/>
    <property type="evidence" value="ECO:0007669"/>
    <property type="project" value="TreeGrafter"/>
</dbReference>
<dbReference type="SUPFAM" id="SSF81342">
    <property type="entry name" value="Transmembrane di-heme cytochromes"/>
    <property type="match status" value="1"/>
</dbReference>
<dbReference type="Pfam" id="PF01292">
    <property type="entry name" value="Ni_hydr_CYTB"/>
    <property type="match status" value="1"/>
</dbReference>
<evidence type="ECO:0000256" key="6">
    <source>
        <dbReference type="SAM" id="Phobius"/>
    </source>
</evidence>
<reference evidence="9" key="1">
    <citation type="submission" date="2016-10" db="EMBL/GenBank/DDBJ databases">
        <authorList>
            <person name="Varghese N."/>
            <person name="Submissions S."/>
        </authorList>
    </citation>
    <scope>NUCLEOTIDE SEQUENCE [LARGE SCALE GENOMIC DNA]</scope>
    <source>
        <strain evidence="9">DSM 13234</strain>
    </source>
</reference>
<keyword evidence="9" id="KW-1185">Reference proteome</keyword>
<keyword evidence="4 6" id="KW-1133">Transmembrane helix</keyword>
<gene>
    <name evidence="8" type="ORF">SAMN04244559_01423</name>
</gene>
<dbReference type="PANTHER" id="PTHR30485">
    <property type="entry name" value="NI/FE-HYDROGENASE 1 B-TYPE CYTOCHROME SUBUNIT"/>
    <property type="match status" value="1"/>
</dbReference>
<organism evidence="8 9">
    <name type="scientific">Magnetospirillum fulvum</name>
    <name type="common">Rhodospirillum fulvum</name>
    <dbReference type="NCBI Taxonomy" id="1082"/>
    <lineage>
        <taxon>Bacteria</taxon>
        <taxon>Pseudomonadati</taxon>
        <taxon>Pseudomonadota</taxon>
        <taxon>Alphaproteobacteria</taxon>
        <taxon>Rhodospirillales</taxon>
        <taxon>Rhodospirillaceae</taxon>
        <taxon>Magnetospirillum</taxon>
    </lineage>
</organism>
<evidence type="ECO:0000256" key="3">
    <source>
        <dbReference type="ARBA" id="ARBA00022692"/>
    </source>
</evidence>
<name>A0A1H6HD12_MAGFU</name>
<dbReference type="OrthoDB" id="7341135at2"/>
<feature type="transmembrane region" description="Helical" evidence="6">
    <location>
        <begin position="113"/>
        <end position="134"/>
    </location>
</feature>
<keyword evidence="2" id="KW-1003">Cell membrane</keyword>
<evidence type="ECO:0000256" key="1">
    <source>
        <dbReference type="ARBA" id="ARBA00004651"/>
    </source>
</evidence>
<protein>
    <submittedName>
        <fullName evidence="8">Cytochrome b561</fullName>
    </submittedName>
</protein>
<dbReference type="Proteomes" id="UP000182983">
    <property type="component" value="Unassembled WGS sequence"/>
</dbReference>
<sequence length="191" mass="21229">MTYDKTTRTLHRFLAAGIILQILLSLVMSHPKPGYSGNWLFTLHAWAGLAVGVLMVVHWVKSLPKYRETPHYLFPWTTKAGIDAVIADARLYLQAAKERKIPESEVPTPLPGAIQGIGLIVVSALAFTGFIMFFSFSPTGEIGALGWLAKQIHELLASVLWTFLIVHVGAAVLHQIYGQPLITQMFRHKED</sequence>
<dbReference type="InterPro" id="IPR011577">
    <property type="entry name" value="Cyt_b561_bac/Ni-Hgenase"/>
</dbReference>
<dbReference type="RefSeq" id="WP_074766969.1">
    <property type="nucleotide sequence ID" value="NZ_FNWO01000005.1"/>
</dbReference>
<evidence type="ECO:0000259" key="7">
    <source>
        <dbReference type="Pfam" id="PF01292"/>
    </source>
</evidence>
<dbReference type="InterPro" id="IPR016174">
    <property type="entry name" value="Di-haem_cyt_TM"/>
</dbReference>
<keyword evidence="3 6" id="KW-0812">Transmembrane</keyword>
<dbReference type="AlphaFoldDB" id="A0A1H6HD12"/>
<proteinExistence type="predicted"/>
<evidence type="ECO:0000256" key="2">
    <source>
        <dbReference type="ARBA" id="ARBA00022475"/>
    </source>
</evidence>
<feature type="transmembrane region" description="Helical" evidence="6">
    <location>
        <begin position="39"/>
        <end position="60"/>
    </location>
</feature>
<evidence type="ECO:0000256" key="4">
    <source>
        <dbReference type="ARBA" id="ARBA00022989"/>
    </source>
</evidence>
<dbReference type="InterPro" id="IPR051542">
    <property type="entry name" value="Hydrogenase_cytochrome"/>
</dbReference>
<evidence type="ECO:0000313" key="9">
    <source>
        <dbReference type="Proteomes" id="UP000182983"/>
    </source>
</evidence>